<dbReference type="EMBL" id="JAVYJV010000013">
    <property type="protein sequence ID" value="KAK4356130.1"/>
    <property type="molecule type" value="Genomic_DNA"/>
</dbReference>
<sequence length="56" mass="6213">MKEETEAQILEETRVMKENLKALQAQVKSHTACGQFGVPPSPPPDPEDDEDMDEDG</sequence>
<comment type="caution">
    <text evidence="2">The sequence shown here is derived from an EMBL/GenBank/DDBJ whole genome shotgun (WGS) entry which is preliminary data.</text>
</comment>
<keyword evidence="3" id="KW-1185">Reference proteome</keyword>
<dbReference type="AlphaFoldDB" id="A0AAE1RR12"/>
<evidence type="ECO:0000313" key="2">
    <source>
        <dbReference type="EMBL" id="KAK4356130.1"/>
    </source>
</evidence>
<evidence type="ECO:0000256" key="1">
    <source>
        <dbReference type="SAM" id="MobiDB-lite"/>
    </source>
</evidence>
<evidence type="ECO:0000313" key="3">
    <source>
        <dbReference type="Proteomes" id="UP001291623"/>
    </source>
</evidence>
<proteinExistence type="predicted"/>
<protein>
    <submittedName>
        <fullName evidence="2">Uncharacterized protein</fullName>
    </submittedName>
</protein>
<gene>
    <name evidence="2" type="ORF">RND71_025101</name>
</gene>
<feature type="compositionally biased region" description="Acidic residues" evidence="1">
    <location>
        <begin position="45"/>
        <end position="56"/>
    </location>
</feature>
<organism evidence="2 3">
    <name type="scientific">Anisodus tanguticus</name>
    <dbReference type="NCBI Taxonomy" id="243964"/>
    <lineage>
        <taxon>Eukaryota</taxon>
        <taxon>Viridiplantae</taxon>
        <taxon>Streptophyta</taxon>
        <taxon>Embryophyta</taxon>
        <taxon>Tracheophyta</taxon>
        <taxon>Spermatophyta</taxon>
        <taxon>Magnoliopsida</taxon>
        <taxon>eudicotyledons</taxon>
        <taxon>Gunneridae</taxon>
        <taxon>Pentapetalae</taxon>
        <taxon>asterids</taxon>
        <taxon>lamiids</taxon>
        <taxon>Solanales</taxon>
        <taxon>Solanaceae</taxon>
        <taxon>Solanoideae</taxon>
        <taxon>Hyoscyameae</taxon>
        <taxon>Anisodus</taxon>
    </lineage>
</organism>
<dbReference type="Proteomes" id="UP001291623">
    <property type="component" value="Unassembled WGS sequence"/>
</dbReference>
<accession>A0AAE1RR12</accession>
<reference evidence="2" key="1">
    <citation type="submission" date="2023-12" db="EMBL/GenBank/DDBJ databases">
        <title>Genome assembly of Anisodus tanguticus.</title>
        <authorList>
            <person name="Wang Y.-J."/>
        </authorList>
    </citation>
    <scope>NUCLEOTIDE SEQUENCE</scope>
    <source>
        <strain evidence="2">KB-2021</strain>
        <tissue evidence="2">Leaf</tissue>
    </source>
</reference>
<name>A0AAE1RR12_9SOLA</name>
<feature type="region of interest" description="Disordered" evidence="1">
    <location>
        <begin position="31"/>
        <end position="56"/>
    </location>
</feature>